<name>A0ABV7WJT5_9MICO</name>
<accession>A0ABV7WJT5</accession>
<dbReference type="EMBL" id="JBHRWW010000017">
    <property type="protein sequence ID" value="MFC3690146.1"/>
    <property type="molecule type" value="Genomic_DNA"/>
</dbReference>
<proteinExistence type="predicted"/>
<feature type="region of interest" description="Disordered" evidence="1">
    <location>
        <begin position="58"/>
        <end position="99"/>
    </location>
</feature>
<dbReference type="Proteomes" id="UP001595685">
    <property type="component" value="Unassembled WGS sequence"/>
</dbReference>
<organism evidence="2 3">
    <name type="scientific">Aquipuribacter hungaricus</name>
    <dbReference type="NCBI Taxonomy" id="545624"/>
    <lineage>
        <taxon>Bacteria</taxon>
        <taxon>Bacillati</taxon>
        <taxon>Actinomycetota</taxon>
        <taxon>Actinomycetes</taxon>
        <taxon>Micrococcales</taxon>
        <taxon>Intrasporangiaceae</taxon>
        <taxon>Aquipuribacter</taxon>
    </lineage>
</organism>
<evidence type="ECO:0000313" key="3">
    <source>
        <dbReference type="Proteomes" id="UP001595685"/>
    </source>
</evidence>
<comment type="caution">
    <text evidence="2">The sequence shown here is derived from an EMBL/GenBank/DDBJ whole genome shotgun (WGS) entry which is preliminary data.</text>
</comment>
<feature type="compositionally biased region" description="Basic and acidic residues" evidence="1">
    <location>
        <begin position="66"/>
        <end position="80"/>
    </location>
</feature>
<sequence length="257" mass="25022">MPVVVACLLPAAPLLLPRLTGDRVPEVAGVREAASAALAALDGLSRLVVVAPSLPGTLAGFGAPPREGDRPAAAGPRRDGSGAAHPSDEPDPPPVGSWPHELAAELLDGAGAPPRRTWASWDEVEDGVPATDPARSGSGTTAAVAAAVQDPAAVGLLLLADGSRTRGVRAPGGDDPRGEVVDGVLLAALREGRAPVLPGTGAVGTGADDAGAVGATAGPAVALLAGTGPLGPGSAEVLYAGAPLGVGYLVAVRRETP</sequence>
<evidence type="ECO:0000313" key="2">
    <source>
        <dbReference type="EMBL" id="MFC3690146.1"/>
    </source>
</evidence>
<dbReference type="RefSeq" id="WP_376984179.1">
    <property type="nucleotide sequence ID" value="NZ_JBHRWW010000017.1"/>
</dbReference>
<evidence type="ECO:0000256" key="1">
    <source>
        <dbReference type="SAM" id="MobiDB-lite"/>
    </source>
</evidence>
<gene>
    <name evidence="2" type="ORF">ACFOLH_17510</name>
</gene>
<keyword evidence="3" id="KW-1185">Reference proteome</keyword>
<protein>
    <submittedName>
        <fullName evidence="2">Uncharacterized protein</fullName>
    </submittedName>
</protein>
<reference evidence="3" key="1">
    <citation type="journal article" date="2019" name="Int. J. Syst. Evol. Microbiol.">
        <title>The Global Catalogue of Microorganisms (GCM) 10K type strain sequencing project: providing services to taxonomists for standard genome sequencing and annotation.</title>
        <authorList>
            <consortium name="The Broad Institute Genomics Platform"/>
            <consortium name="The Broad Institute Genome Sequencing Center for Infectious Disease"/>
            <person name="Wu L."/>
            <person name="Ma J."/>
        </authorList>
    </citation>
    <scope>NUCLEOTIDE SEQUENCE [LARGE SCALE GENOMIC DNA]</scope>
    <source>
        <strain evidence="3">NCAIM B.02333</strain>
    </source>
</reference>